<name>A0A131YGE8_RHIAP</name>
<feature type="signal peptide" evidence="2">
    <location>
        <begin position="1"/>
        <end position="24"/>
    </location>
</feature>
<dbReference type="AlphaFoldDB" id="A0A131YGE8"/>
<evidence type="ECO:0000313" key="3">
    <source>
        <dbReference type="EMBL" id="JAP77595.1"/>
    </source>
</evidence>
<protein>
    <submittedName>
        <fullName evidence="3">Uncharacterized protein</fullName>
    </submittedName>
</protein>
<organism evidence="3">
    <name type="scientific">Rhipicephalus appendiculatus</name>
    <name type="common">Brown ear tick</name>
    <dbReference type="NCBI Taxonomy" id="34631"/>
    <lineage>
        <taxon>Eukaryota</taxon>
        <taxon>Metazoa</taxon>
        <taxon>Ecdysozoa</taxon>
        <taxon>Arthropoda</taxon>
        <taxon>Chelicerata</taxon>
        <taxon>Arachnida</taxon>
        <taxon>Acari</taxon>
        <taxon>Parasitiformes</taxon>
        <taxon>Ixodida</taxon>
        <taxon>Ixodoidea</taxon>
        <taxon>Ixodidae</taxon>
        <taxon>Rhipicephalinae</taxon>
        <taxon>Rhipicephalus</taxon>
        <taxon>Rhipicephalus</taxon>
    </lineage>
</organism>
<feature type="compositionally biased region" description="Pro residues" evidence="1">
    <location>
        <begin position="144"/>
        <end position="157"/>
    </location>
</feature>
<accession>A0A131YGE8</accession>
<evidence type="ECO:0000256" key="2">
    <source>
        <dbReference type="SAM" id="SignalP"/>
    </source>
</evidence>
<feature type="chain" id="PRO_5007285077" evidence="2">
    <location>
        <begin position="25"/>
        <end position="177"/>
    </location>
</feature>
<evidence type="ECO:0000256" key="1">
    <source>
        <dbReference type="SAM" id="MobiDB-lite"/>
    </source>
</evidence>
<feature type="region of interest" description="Disordered" evidence="1">
    <location>
        <begin position="52"/>
        <end position="166"/>
    </location>
</feature>
<dbReference type="EMBL" id="GEDV01010962">
    <property type="protein sequence ID" value="JAP77595.1"/>
    <property type="molecule type" value="Transcribed_RNA"/>
</dbReference>
<keyword evidence="2" id="KW-0732">Signal</keyword>
<reference evidence="3" key="1">
    <citation type="journal article" date="2016" name="Ticks Tick Borne Dis.">
        <title>De novo assembly and annotation of the salivary gland transcriptome of Rhipicephalus appendiculatus male and female ticks during blood feeding.</title>
        <authorList>
            <person name="de Castro M.H."/>
            <person name="de Klerk D."/>
            <person name="Pienaar R."/>
            <person name="Latif A.A."/>
            <person name="Rees D.J."/>
            <person name="Mans B.J."/>
        </authorList>
    </citation>
    <scope>NUCLEOTIDE SEQUENCE</scope>
    <source>
        <tissue evidence="3">Salivary glands</tissue>
    </source>
</reference>
<proteinExistence type="predicted"/>
<sequence length="177" mass="19227">MHVARPSIRCLLGLLFVLYTLVQGPSYVFAGTAKPGLDPLYYFKGRLGGARPPRRYPNLPTIREEGPPPPSDSTSGNDPLYYFPGSLGIARPPRIRRSLPIIPEGGSGPARPGGREQLMMHPHLRGSGPPPLTEFLHQGSSPPNQGPPQQGPAPQGPNPGRRPFLLPEYHFMYGRPG</sequence>